<dbReference type="GO" id="GO:0016740">
    <property type="term" value="F:transferase activity"/>
    <property type="evidence" value="ECO:0007669"/>
    <property type="project" value="UniProtKB-KW"/>
</dbReference>
<gene>
    <name evidence="1" type="ORF">E1263_15010</name>
</gene>
<accession>A0A4R4ZL31</accession>
<dbReference type="CDD" id="cd05403">
    <property type="entry name" value="NT_KNTase_like"/>
    <property type="match status" value="1"/>
</dbReference>
<keyword evidence="2" id="KW-1185">Reference proteome</keyword>
<dbReference type="InterPro" id="IPR043519">
    <property type="entry name" value="NT_sf"/>
</dbReference>
<dbReference type="EMBL" id="SMKX01000035">
    <property type="protein sequence ID" value="TDD59488.1"/>
    <property type="molecule type" value="Genomic_DNA"/>
</dbReference>
<name>A0A4R4ZL31_9ACTN</name>
<keyword evidence="1" id="KW-0808">Transferase</keyword>
<evidence type="ECO:0000313" key="2">
    <source>
        <dbReference type="Proteomes" id="UP000295124"/>
    </source>
</evidence>
<organism evidence="1 2">
    <name type="scientific">Kribbella antibiotica</name>
    <dbReference type="NCBI Taxonomy" id="190195"/>
    <lineage>
        <taxon>Bacteria</taxon>
        <taxon>Bacillati</taxon>
        <taxon>Actinomycetota</taxon>
        <taxon>Actinomycetes</taxon>
        <taxon>Propionibacteriales</taxon>
        <taxon>Kribbellaceae</taxon>
        <taxon>Kribbella</taxon>
    </lineage>
</organism>
<dbReference type="Gene3D" id="3.30.460.10">
    <property type="entry name" value="Beta Polymerase, domain 2"/>
    <property type="match status" value="1"/>
</dbReference>
<protein>
    <submittedName>
        <fullName evidence="1">Nucleotidyltransferase domain-containing protein</fullName>
    </submittedName>
</protein>
<evidence type="ECO:0000313" key="1">
    <source>
        <dbReference type="EMBL" id="TDD59488.1"/>
    </source>
</evidence>
<dbReference type="OrthoDB" id="3513020at2"/>
<sequence length="209" mass="21783">MTPAEARARLAAYARDRDNWLAQTVPTLRAESSWLVGSLATGSGDEWSDLDLIVVGGRPALDGSVLTIEIPANGPADGGYLGAMYEVAGLPLWVDWYLWPLGAAVPREARLLSGTGAPGPHDLNGTLNHLGRGQSTTAPDPDDFALAMLPLAAKHLARGNLDTADAIAGMLGGTGTTLSAVLDGVAGDHPAAELVRRHLELVSALRQPR</sequence>
<proteinExistence type="predicted"/>
<dbReference type="AlphaFoldDB" id="A0A4R4ZL31"/>
<dbReference type="Proteomes" id="UP000295124">
    <property type="component" value="Unassembled WGS sequence"/>
</dbReference>
<dbReference type="SUPFAM" id="SSF81301">
    <property type="entry name" value="Nucleotidyltransferase"/>
    <property type="match status" value="1"/>
</dbReference>
<comment type="caution">
    <text evidence="1">The sequence shown here is derived from an EMBL/GenBank/DDBJ whole genome shotgun (WGS) entry which is preliminary data.</text>
</comment>
<reference evidence="1 2" key="1">
    <citation type="submission" date="2019-03" db="EMBL/GenBank/DDBJ databases">
        <title>Draft genome sequences of novel Actinobacteria.</title>
        <authorList>
            <person name="Sahin N."/>
            <person name="Ay H."/>
            <person name="Saygin H."/>
        </authorList>
    </citation>
    <scope>NUCLEOTIDE SEQUENCE [LARGE SCALE GENOMIC DNA]</scope>
    <source>
        <strain evidence="1 2">JCM 13523</strain>
    </source>
</reference>
<dbReference type="RefSeq" id="WP_132167905.1">
    <property type="nucleotide sequence ID" value="NZ_SMKX01000035.1"/>
</dbReference>